<feature type="compositionally biased region" description="Basic residues" evidence="1">
    <location>
        <begin position="173"/>
        <end position="182"/>
    </location>
</feature>
<dbReference type="SUPFAM" id="SSF101386">
    <property type="entry name" value="all-alpha NTP pyrophosphatases"/>
    <property type="match status" value="1"/>
</dbReference>
<dbReference type="NCBIfam" id="TIGR00444">
    <property type="entry name" value="mazG"/>
    <property type="match status" value="1"/>
</dbReference>
<feature type="compositionally biased region" description="Pro residues" evidence="1">
    <location>
        <begin position="1"/>
        <end position="15"/>
    </location>
</feature>
<dbReference type="GO" id="GO:0047429">
    <property type="term" value="F:nucleoside triphosphate diphosphatase activity"/>
    <property type="evidence" value="ECO:0007669"/>
    <property type="project" value="TreeGrafter"/>
</dbReference>
<dbReference type="GO" id="GO:0046076">
    <property type="term" value="P:dTTP catabolic process"/>
    <property type="evidence" value="ECO:0007669"/>
    <property type="project" value="TreeGrafter"/>
</dbReference>
<dbReference type="GO" id="GO:0006950">
    <property type="term" value="P:response to stress"/>
    <property type="evidence" value="ECO:0007669"/>
    <property type="project" value="UniProtKB-ARBA"/>
</dbReference>
<dbReference type="InterPro" id="IPR048015">
    <property type="entry name" value="NTP-PPase_MazG-like_N"/>
</dbReference>
<keyword evidence="4" id="KW-1185">Reference proteome</keyword>
<dbReference type="PANTHER" id="PTHR30522:SF0">
    <property type="entry name" value="NUCLEOSIDE TRIPHOSPHATE PYROPHOSPHOHYDROLASE"/>
    <property type="match status" value="1"/>
</dbReference>
<comment type="caution">
    <text evidence="3">The sequence shown here is derived from an EMBL/GenBank/DDBJ whole genome shotgun (WGS) entry which is preliminary data.</text>
</comment>
<dbReference type="AlphaFoldDB" id="A0A941D8X4"/>
<name>A0A941D8X4_9MICO</name>
<dbReference type="GO" id="GO:0046052">
    <property type="term" value="P:UTP catabolic process"/>
    <property type="evidence" value="ECO:0007669"/>
    <property type="project" value="TreeGrafter"/>
</dbReference>
<feature type="domain" description="NTP pyrophosphohydrolase MazG-like" evidence="2">
    <location>
        <begin position="342"/>
        <end position="418"/>
    </location>
</feature>
<feature type="compositionally biased region" description="Basic residues" evidence="1">
    <location>
        <begin position="105"/>
        <end position="117"/>
    </location>
</feature>
<evidence type="ECO:0000313" key="3">
    <source>
        <dbReference type="EMBL" id="MBR7743681.1"/>
    </source>
</evidence>
<dbReference type="Pfam" id="PF03819">
    <property type="entry name" value="MazG"/>
    <property type="match status" value="1"/>
</dbReference>
<evidence type="ECO:0000259" key="2">
    <source>
        <dbReference type="Pfam" id="PF03819"/>
    </source>
</evidence>
<protein>
    <submittedName>
        <fullName evidence="3">MazG family protein</fullName>
    </submittedName>
</protein>
<feature type="region of interest" description="Disordered" evidence="1">
    <location>
        <begin position="1"/>
        <end position="190"/>
    </location>
</feature>
<feature type="compositionally biased region" description="Basic residues" evidence="1">
    <location>
        <begin position="87"/>
        <end position="98"/>
    </location>
</feature>
<sequence length="517" mass="56390">MWARPPAPRPPPPPGRPDERTARDPPGSSHRRRADPGGRARHRRLRLARDRPRRHGRRSRHHRDRGADRHRGGQRDGGAPAAVRPHERPHRPRPRRPRAGVLRGERHRRLRVGRRAGRPAGRGPRAERRDGPRPALLQRAQHRGPEPAVHPRGRAGARRPDQRAGHRGQPPLRRLRLRRRRRRADDAGVDPVRARGRRPVTAGRLGLVVTSPRVAPGLLSHGAWEAVTTAGRLLARTDDEPLVEALVEAGLHVECLGPLAPAALARTLVDAADDVDVVWLGSSDADPGLTDALASEVSRLETPPDVEVVVGSWDVQGGRLLDVVAAMDRLRSPGGCPWDAEQTHTSLAPYLLEEAHEVLEAIGSGDADHLAEELGDVLLQVVFHARVAEDAHPDAAFDVDTVAGLLVDKLVRRHPHVFADGEASSPEQVEQEWERIKATEKGGRADAADLLDGVPATLPVDLTASKVRSRARRRGRELDPEALARLEVAQERLAAAEADARAALRAVASPTPTKPGT</sequence>
<reference evidence="3" key="1">
    <citation type="submission" date="2021-04" db="EMBL/GenBank/DDBJ databases">
        <title>Phycicoccus avicenniae sp. nov., a novel endophytic actinomycetes isolated from branch of Avicennia mariana.</title>
        <authorList>
            <person name="Tuo L."/>
        </authorList>
    </citation>
    <scope>NUCLEOTIDE SEQUENCE</scope>
    <source>
        <strain evidence="3">BSK3Z-2</strain>
    </source>
</reference>
<dbReference type="PANTHER" id="PTHR30522">
    <property type="entry name" value="NUCLEOSIDE TRIPHOSPHATE PYROPHOSPHOHYDROLASE"/>
    <property type="match status" value="1"/>
</dbReference>
<dbReference type="GO" id="GO:0046047">
    <property type="term" value="P:TTP catabolic process"/>
    <property type="evidence" value="ECO:0007669"/>
    <property type="project" value="TreeGrafter"/>
</dbReference>
<dbReference type="EMBL" id="JAGSNF010000014">
    <property type="protein sequence ID" value="MBR7743681.1"/>
    <property type="molecule type" value="Genomic_DNA"/>
</dbReference>
<feature type="compositionally biased region" description="Basic residues" evidence="1">
    <location>
        <begin position="29"/>
        <end position="64"/>
    </location>
</feature>
<dbReference type="InterPro" id="IPR011551">
    <property type="entry name" value="NTP_PyrPHydrolase_MazG"/>
</dbReference>
<dbReference type="Proteomes" id="UP000677016">
    <property type="component" value="Unassembled WGS sequence"/>
</dbReference>
<feature type="compositionally biased region" description="Basic and acidic residues" evidence="1">
    <location>
        <begin position="65"/>
        <end position="74"/>
    </location>
</feature>
<gene>
    <name evidence="3" type="ORF">KC207_10310</name>
</gene>
<dbReference type="InterPro" id="IPR004518">
    <property type="entry name" value="MazG-like_dom"/>
</dbReference>
<evidence type="ECO:0000256" key="1">
    <source>
        <dbReference type="SAM" id="MobiDB-lite"/>
    </source>
</evidence>
<proteinExistence type="predicted"/>
<dbReference type="Gene3D" id="1.10.287.1080">
    <property type="entry name" value="MazG-like"/>
    <property type="match status" value="1"/>
</dbReference>
<dbReference type="GO" id="GO:0046061">
    <property type="term" value="P:dATP catabolic process"/>
    <property type="evidence" value="ECO:0007669"/>
    <property type="project" value="TreeGrafter"/>
</dbReference>
<dbReference type="GO" id="GO:0006203">
    <property type="term" value="P:dGTP catabolic process"/>
    <property type="evidence" value="ECO:0007669"/>
    <property type="project" value="TreeGrafter"/>
</dbReference>
<organism evidence="3 4">
    <name type="scientific">Phycicoccus avicenniae</name>
    <dbReference type="NCBI Taxonomy" id="2828860"/>
    <lineage>
        <taxon>Bacteria</taxon>
        <taxon>Bacillati</taxon>
        <taxon>Actinomycetota</taxon>
        <taxon>Actinomycetes</taxon>
        <taxon>Micrococcales</taxon>
        <taxon>Intrasporangiaceae</taxon>
        <taxon>Phycicoccus</taxon>
    </lineage>
</organism>
<dbReference type="FunFam" id="1.10.287.1080:FF:000001">
    <property type="entry name" value="Nucleoside triphosphate pyrophosphohydrolase"/>
    <property type="match status" value="1"/>
</dbReference>
<dbReference type="CDD" id="cd11528">
    <property type="entry name" value="NTP-PPase_MazG_Nterm"/>
    <property type="match status" value="1"/>
</dbReference>
<evidence type="ECO:0000313" key="4">
    <source>
        <dbReference type="Proteomes" id="UP000677016"/>
    </source>
</evidence>
<dbReference type="GO" id="GO:0046081">
    <property type="term" value="P:dUTP catabolic process"/>
    <property type="evidence" value="ECO:0007669"/>
    <property type="project" value="TreeGrafter"/>
</dbReference>
<accession>A0A941D8X4</accession>